<dbReference type="Proteomes" id="UP000229757">
    <property type="component" value="Chromosome"/>
</dbReference>
<dbReference type="KEGG" id="rfo:REIFOR_01120"/>
<dbReference type="EMBL" id="CP011797">
    <property type="protein sequence ID" value="ATX76269.1"/>
    <property type="molecule type" value="Genomic_DNA"/>
</dbReference>
<gene>
    <name evidence="2" type="ORF">REIFOR_01120</name>
</gene>
<dbReference type="AlphaFoldDB" id="A0A2K8KQD8"/>
<dbReference type="PROSITE" id="PS51257">
    <property type="entry name" value="PROKAR_LIPOPROTEIN"/>
    <property type="match status" value="1"/>
</dbReference>
<accession>A0A2K8KQD8</accession>
<feature type="signal peptide" evidence="1">
    <location>
        <begin position="1"/>
        <end position="28"/>
    </location>
</feature>
<keyword evidence="1" id="KW-0732">Signal</keyword>
<evidence type="ECO:0000313" key="3">
    <source>
        <dbReference type="Proteomes" id="UP000229757"/>
    </source>
</evidence>
<proteinExistence type="predicted"/>
<protein>
    <submittedName>
        <fullName evidence="2">Uncharacterized protein</fullName>
    </submittedName>
</protein>
<organism evidence="2 3">
    <name type="scientific">Reinekea forsetii</name>
    <dbReference type="NCBI Taxonomy" id="1336806"/>
    <lineage>
        <taxon>Bacteria</taxon>
        <taxon>Pseudomonadati</taxon>
        <taxon>Pseudomonadota</taxon>
        <taxon>Gammaproteobacteria</taxon>
        <taxon>Oceanospirillales</taxon>
        <taxon>Saccharospirillaceae</taxon>
        <taxon>Reinekea</taxon>
    </lineage>
</organism>
<keyword evidence="3" id="KW-1185">Reference proteome</keyword>
<evidence type="ECO:0000313" key="2">
    <source>
        <dbReference type="EMBL" id="ATX76269.1"/>
    </source>
</evidence>
<reference evidence="2 3" key="1">
    <citation type="journal article" date="2017" name="Environ. Microbiol.">
        <title>Genomic and physiological analyses of 'Reinekea forsetii' reveal a versatile opportunistic lifestyle during spring algae blooms.</title>
        <authorList>
            <person name="Avci B."/>
            <person name="Hahnke R.L."/>
            <person name="Chafee M."/>
            <person name="Fischer T."/>
            <person name="Gruber-Vodicka H."/>
            <person name="Tegetmeyer H.E."/>
            <person name="Harder J."/>
            <person name="Fuchs B.M."/>
            <person name="Amann R.I."/>
            <person name="Teeling H."/>
        </authorList>
    </citation>
    <scope>NUCLEOTIDE SEQUENCE [LARGE SCALE GENOMIC DNA]</scope>
    <source>
        <strain evidence="2 3">Hel1_31_D35</strain>
    </source>
</reference>
<feature type="chain" id="PRO_5014836653" evidence="1">
    <location>
        <begin position="29"/>
        <end position="389"/>
    </location>
</feature>
<sequence length="389" mass="44093">MRDTMIIQRFTLLFMLAFACLSHSMVQAGLYSGVNLNANQLGRGFDSQLSALRNHCVMGEIVTWNNTEADISYAGLKSHERYLEETYGRVKGGVNLVLFAGSVSASLSTRVTENSRTSASSIKLLYHATDRSIENRKLSPYGAAVLTQDEIAIDELCGSEFIHHLKLGLEISVTTKLHFRSIEDYQRWVTKVKVRFLFYSKTKTKTKEWLELTENAVYSIEINAKGGMTDRLQAILDENTIFCVTSNIDACIDTTSRLFEYLFSEMGYIVDIRDAPKQVISFSTTPYLISGHLELALPPNAEVNQYRFQDERIRTRLYANQQMKEALYAFAQVEADEAIRVELLARVSLIEENIELLDQAAALCRTSTDWLICERAVDEALYGQTKIEY</sequence>
<name>A0A2K8KQD8_9GAMM</name>
<evidence type="ECO:0000256" key="1">
    <source>
        <dbReference type="SAM" id="SignalP"/>
    </source>
</evidence>